<feature type="transmembrane region" description="Helical" evidence="1">
    <location>
        <begin position="41"/>
        <end position="57"/>
    </location>
</feature>
<evidence type="ECO:0000313" key="3">
    <source>
        <dbReference type="Proteomes" id="UP000030518"/>
    </source>
</evidence>
<gene>
    <name evidence="2" type="ORF">LF41_634</name>
</gene>
<protein>
    <recommendedName>
        <fullName evidence="4">Bacteriocin</fullName>
    </recommendedName>
</protein>
<keyword evidence="3" id="KW-1185">Reference proteome</keyword>
<name>A0A0A2WFT2_9GAMM</name>
<accession>A0A0A2WFT2</accession>
<reference evidence="2 3" key="1">
    <citation type="submission" date="2014-09" db="EMBL/GenBank/DDBJ databases">
        <title>Genome sequences of Lysobacter dokdonensis DS-58.</title>
        <authorList>
            <person name="Kim J.F."/>
            <person name="Kwak M.-J."/>
        </authorList>
    </citation>
    <scope>NUCLEOTIDE SEQUENCE [LARGE SCALE GENOMIC DNA]</scope>
    <source>
        <strain evidence="2 3">DS-58</strain>
    </source>
</reference>
<evidence type="ECO:0000313" key="2">
    <source>
        <dbReference type="EMBL" id="KGQ18608.1"/>
    </source>
</evidence>
<keyword evidence="1" id="KW-1133">Transmembrane helix</keyword>
<comment type="caution">
    <text evidence="2">The sequence shown here is derived from an EMBL/GenBank/DDBJ whole genome shotgun (WGS) entry which is preliminary data.</text>
</comment>
<organism evidence="2 3">
    <name type="scientific">Lysobacter dokdonensis DS-58</name>
    <dbReference type="NCBI Taxonomy" id="1300345"/>
    <lineage>
        <taxon>Bacteria</taxon>
        <taxon>Pseudomonadati</taxon>
        <taxon>Pseudomonadota</taxon>
        <taxon>Gammaproteobacteria</taxon>
        <taxon>Lysobacterales</taxon>
        <taxon>Lysobacteraceae</taxon>
        <taxon>Noviluteimonas</taxon>
    </lineage>
</organism>
<dbReference type="EMBL" id="JRKJ01000018">
    <property type="protein sequence ID" value="KGQ18608.1"/>
    <property type="molecule type" value="Genomic_DNA"/>
</dbReference>
<dbReference type="eggNOG" id="ENOG50301JG">
    <property type="taxonomic scope" value="Bacteria"/>
</dbReference>
<dbReference type="AlphaFoldDB" id="A0A0A2WFT2"/>
<dbReference type="Proteomes" id="UP000030518">
    <property type="component" value="Unassembled WGS sequence"/>
</dbReference>
<feature type="transmembrane region" description="Helical" evidence="1">
    <location>
        <begin position="12"/>
        <end position="35"/>
    </location>
</feature>
<keyword evidence="1" id="KW-0812">Transmembrane</keyword>
<sequence>MRDLTFEEIEMVGGEGVGTAFLTGAGAGGFAGALIANAPGAAIGALAGGIIGVGLYLL</sequence>
<evidence type="ECO:0008006" key="4">
    <source>
        <dbReference type="Google" id="ProtNLM"/>
    </source>
</evidence>
<keyword evidence="1" id="KW-0472">Membrane</keyword>
<dbReference type="RefSeq" id="WP_202594046.1">
    <property type="nucleotide sequence ID" value="NZ_JRKJ01000018.1"/>
</dbReference>
<proteinExistence type="predicted"/>
<evidence type="ECO:0000256" key="1">
    <source>
        <dbReference type="SAM" id="Phobius"/>
    </source>
</evidence>